<gene>
    <name evidence="2" type="ORF">FCE95_06460</name>
</gene>
<dbReference type="OrthoDB" id="9771966at2"/>
<evidence type="ECO:0000256" key="1">
    <source>
        <dbReference type="SAM" id="SignalP"/>
    </source>
</evidence>
<dbReference type="Pfam" id="PF01663">
    <property type="entry name" value="Phosphodiest"/>
    <property type="match status" value="1"/>
</dbReference>
<dbReference type="InterPro" id="IPR002591">
    <property type="entry name" value="Phosphodiest/P_Trfase"/>
</dbReference>
<reference evidence="2 3" key="1">
    <citation type="submission" date="2019-04" db="EMBL/GenBank/DDBJ databases">
        <title>Reference strain of H23.</title>
        <authorList>
            <person name="Luo X."/>
        </authorList>
    </citation>
    <scope>NUCLEOTIDE SEQUENCE [LARGE SCALE GENOMIC DNA]</scope>
    <source>
        <strain evidence="2 3">H23</strain>
    </source>
</reference>
<dbReference type="Proteomes" id="UP000308707">
    <property type="component" value="Unassembled WGS sequence"/>
</dbReference>
<dbReference type="GO" id="GO:0016787">
    <property type="term" value="F:hydrolase activity"/>
    <property type="evidence" value="ECO:0007669"/>
    <property type="project" value="UniProtKB-ARBA"/>
</dbReference>
<dbReference type="PANTHER" id="PTHR10151">
    <property type="entry name" value="ECTONUCLEOTIDE PYROPHOSPHATASE/PHOSPHODIESTERASE"/>
    <property type="match status" value="1"/>
</dbReference>
<accession>A0A4U5JYK9</accession>
<dbReference type="InterPro" id="IPR017850">
    <property type="entry name" value="Alkaline_phosphatase_core_sf"/>
</dbReference>
<dbReference type="PANTHER" id="PTHR10151:SF120">
    <property type="entry name" value="BIS(5'-ADENOSYL)-TRIPHOSPHATASE"/>
    <property type="match status" value="1"/>
</dbReference>
<sequence>MHLPFVILRALLICSLLAGCAGSGTRSGPPEPRTVLLISIDAFRADYLDRGLTPNLSRIARQGVRAEWMNPSYPSLTFPNHYTIVTGLRPDHHGVIHNAMWDAALGGFKTADRDAVGDGRWWGGEPVWVGAEKAGLRTATMFWPGSEAAIDGVRPTYWKKFDEKFSYEARVDQVMAWLDAPATQRPRLATLYFEKVDKAGHDFGPDSAQVRDAIAQADAAVGRLLQALDARGRLRSTDVIVVSDHGMATVGPGHAIATDEMVSAADANVVSDGQSVGFAPKPGRERSAEARLLGAHPHYDCWRKGELPARWQYGTNPRIPAIVCQMREGWDAISRKKLNDRPKDAVRGSHGYDPALPSMRALFIARGPSFRSGATLPPFDNVDVYPLLTRLLGIPAAPNDGDPQRLLPALRAPLAGGQAR</sequence>
<comment type="caution">
    <text evidence="2">The sequence shown here is derived from an EMBL/GenBank/DDBJ whole genome shotgun (WGS) entry which is preliminary data.</text>
</comment>
<proteinExistence type="predicted"/>
<feature type="signal peptide" evidence="1">
    <location>
        <begin position="1"/>
        <end position="18"/>
    </location>
</feature>
<dbReference type="AlphaFoldDB" id="A0A4U5JYK9"/>
<name>A0A4U5JYK9_9GAMM</name>
<dbReference type="SUPFAM" id="SSF53649">
    <property type="entry name" value="Alkaline phosphatase-like"/>
    <property type="match status" value="1"/>
</dbReference>
<organism evidence="2 3">
    <name type="scientific">Luteimonas gilva</name>
    <dbReference type="NCBI Taxonomy" id="2572684"/>
    <lineage>
        <taxon>Bacteria</taxon>
        <taxon>Pseudomonadati</taxon>
        <taxon>Pseudomonadota</taxon>
        <taxon>Gammaproteobacteria</taxon>
        <taxon>Lysobacterales</taxon>
        <taxon>Lysobacteraceae</taxon>
        <taxon>Luteimonas</taxon>
    </lineage>
</organism>
<dbReference type="CDD" id="cd16018">
    <property type="entry name" value="Enpp"/>
    <property type="match status" value="1"/>
</dbReference>
<dbReference type="Gene3D" id="3.30.1360.180">
    <property type="match status" value="1"/>
</dbReference>
<dbReference type="EMBL" id="SZUA01000001">
    <property type="protein sequence ID" value="TKR33908.1"/>
    <property type="molecule type" value="Genomic_DNA"/>
</dbReference>
<evidence type="ECO:0000313" key="2">
    <source>
        <dbReference type="EMBL" id="TKR33908.1"/>
    </source>
</evidence>
<protein>
    <submittedName>
        <fullName evidence="2">Alkaline phosphatase family protein</fullName>
    </submittedName>
</protein>
<keyword evidence="1" id="KW-0732">Signal</keyword>
<dbReference type="RefSeq" id="WP_137266113.1">
    <property type="nucleotide sequence ID" value="NZ_SZUA01000001.1"/>
</dbReference>
<feature type="chain" id="PRO_5020491217" evidence="1">
    <location>
        <begin position="19"/>
        <end position="420"/>
    </location>
</feature>
<evidence type="ECO:0000313" key="3">
    <source>
        <dbReference type="Proteomes" id="UP000308707"/>
    </source>
</evidence>
<keyword evidence="3" id="KW-1185">Reference proteome</keyword>
<dbReference type="Gene3D" id="3.40.720.10">
    <property type="entry name" value="Alkaline Phosphatase, subunit A"/>
    <property type="match status" value="1"/>
</dbReference>